<accession>A0A6L8LTN5</accession>
<evidence type="ECO:0000313" key="1">
    <source>
        <dbReference type="EMBL" id="MYM56519.1"/>
    </source>
</evidence>
<reference evidence="1 2" key="1">
    <citation type="submission" date="2020-01" db="EMBL/GenBank/DDBJ databases">
        <authorList>
            <person name="Chen S."/>
        </authorList>
    </citation>
    <scope>NUCLEOTIDE SEQUENCE [LARGE SCALE GENOMIC DNA]</scope>
    <source>
        <strain evidence="1 2">GS-10</strain>
    </source>
</reference>
<protein>
    <submittedName>
        <fullName evidence="1">Uncharacterized protein</fullName>
    </submittedName>
</protein>
<dbReference type="Proteomes" id="UP000479043">
    <property type="component" value="Unassembled WGS sequence"/>
</dbReference>
<keyword evidence="2" id="KW-1185">Reference proteome</keyword>
<proteinExistence type="predicted"/>
<sequence length="65" mass="7209">MNFGIVAEESILDASVSDEDDRLSQIRSDWRKGGVDLSNLKLFEIEMNSSGSLLKIFSLGFNAKN</sequence>
<gene>
    <name evidence="1" type="ORF">GR167_14470</name>
</gene>
<dbReference type="AlphaFoldDB" id="A0A6L8LTN5"/>
<dbReference type="EMBL" id="WWEN01000006">
    <property type="protein sequence ID" value="MYM56519.1"/>
    <property type="molecule type" value="Genomic_DNA"/>
</dbReference>
<comment type="caution">
    <text evidence="1">The sequence shown here is derived from an EMBL/GenBank/DDBJ whole genome shotgun (WGS) entry which is preliminary data.</text>
</comment>
<evidence type="ECO:0000313" key="2">
    <source>
        <dbReference type="Proteomes" id="UP000479043"/>
    </source>
</evidence>
<organism evidence="1 2">
    <name type="scientific">Thalassovita mangrovi</name>
    <dbReference type="NCBI Taxonomy" id="2692236"/>
    <lineage>
        <taxon>Bacteria</taxon>
        <taxon>Pseudomonadati</taxon>
        <taxon>Pseudomonadota</taxon>
        <taxon>Alphaproteobacteria</taxon>
        <taxon>Rhodobacterales</taxon>
        <taxon>Roseobacteraceae</taxon>
        <taxon>Thalassovita</taxon>
    </lineage>
</organism>
<name>A0A6L8LTN5_9RHOB</name>